<accession>A0ABR2WVH3</accession>
<keyword evidence="2 5" id="KW-0812">Transmembrane</keyword>
<dbReference type="PANTHER" id="PTHR23112">
    <property type="entry name" value="G PROTEIN-COUPLED RECEPTOR 157-RELATED"/>
    <property type="match status" value="1"/>
</dbReference>
<feature type="transmembrane region" description="Helical" evidence="5">
    <location>
        <begin position="183"/>
        <end position="203"/>
    </location>
</feature>
<keyword evidence="3 5" id="KW-1133">Transmembrane helix</keyword>
<evidence type="ECO:0000256" key="5">
    <source>
        <dbReference type="SAM" id="Phobius"/>
    </source>
</evidence>
<keyword evidence="7" id="KW-1185">Reference proteome</keyword>
<reference evidence="6 7" key="1">
    <citation type="submission" date="2023-04" db="EMBL/GenBank/DDBJ databases">
        <title>Genome of Basidiobolus ranarum AG-B5.</title>
        <authorList>
            <person name="Stajich J.E."/>
            <person name="Carter-House D."/>
            <person name="Gryganskyi A."/>
        </authorList>
    </citation>
    <scope>NUCLEOTIDE SEQUENCE [LARGE SCALE GENOMIC DNA]</scope>
    <source>
        <strain evidence="6 7">AG-B5</strain>
    </source>
</reference>
<evidence type="ECO:0000313" key="6">
    <source>
        <dbReference type="EMBL" id="KAK9765522.1"/>
    </source>
</evidence>
<evidence type="ECO:0000256" key="1">
    <source>
        <dbReference type="ARBA" id="ARBA00004141"/>
    </source>
</evidence>
<evidence type="ECO:0000256" key="4">
    <source>
        <dbReference type="ARBA" id="ARBA00023136"/>
    </source>
</evidence>
<gene>
    <name evidence="6" type="ORF">K7432_006084</name>
</gene>
<dbReference type="PANTHER" id="PTHR23112:SF0">
    <property type="entry name" value="TRANSMEMBRANE PROTEIN 116"/>
    <property type="match status" value="1"/>
</dbReference>
<feature type="transmembrane region" description="Helical" evidence="5">
    <location>
        <begin position="23"/>
        <end position="49"/>
    </location>
</feature>
<feature type="transmembrane region" description="Helical" evidence="5">
    <location>
        <begin position="94"/>
        <end position="122"/>
    </location>
</feature>
<comment type="subcellular location">
    <subcellularLocation>
        <location evidence="1">Membrane</location>
        <topology evidence="1">Multi-pass membrane protein</topology>
    </subcellularLocation>
</comment>
<evidence type="ECO:0000313" key="7">
    <source>
        <dbReference type="Proteomes" id="UP001479436"/>
    </source>
</evidence>
<feature type="transmembrane region" description="Helical" evidence="5">
    <location>
        <begin position="134"/>
        <end position="152"/>
    </location>
</feature>
<evidence type="ECO:0008006" key="8">
    <source>
        <dbReference type="Google" id="ProtNLM"/>
    </source>
</evidence>
<dbReference type="Proteomes" id="UP001479436">
    <property type="component" value="Unassembled WGS sequence"/>
</dbReference>
<evidence type="ECO:0000256" key="2">
    <source>
        <dbReference type="ARBA" id="ARBA00022692"/>
    </source>
</evidence>
<protein>
    <recommendedName>
        <fullName evidence="8">G-protein coupled receptors family 2 profile 2 domain-containing protein</fullName>
    </recommendedName>
</protein>
<keyword evidence="4 5" id="KW-0472">Membrane</keyword>
<proteinExistence type="predicted"/>
<feature type="transmembrane region" description="Helical" evidence="5">
    <location>
        <begin position="61"/>
        <end position="82"/>
    </location>
</feature>
<evidence type="ECO:0000256" key="3">
    <source>
        <dbReference type="ARBA" id="ARBA00022989"/>
    </source>
</evidence>
<comment type="caution">
    <text evidence="6">The sequence shown here is derived from an EMBL/GenBank/DDBJ whole genome shotgun (WGS) entry which is preliminary data.</text>
</comment>
<sequence length="450" mass="51256">MVDSWDYDPGYDLVLKGDYENRAVTIINVVLNSASIVCGSLVLIIYFSIRSIEPKLMDRVSLRLTAAISAVDVLKAIVYILFTFVSVSGPACDFSAWAIIFLTNYYIFLTCMIAFNLQYVFLHNKPYYPGLERIYFTVSLLFALATTVPAWAAGRMGWDDNVGVCWWRNYSSKRTQAWEWGSFLFWIVSCSLYCLVIVILVIMKLEINLHRFSNRNKNLSLEVLGSMDERSRKTQKTIKRLVARIALYTLIPLATQGGFVLMELWLQFKHEMNTGINYWSVIGTDLPGVLNLAAFLMDPALHNSVATVREKLICMYCSEEVYSTTTIPLKKHSSESEYYRTADHSTYTRFMKWFVSNFLGSEKRDITTGSTFYPISANHHSLHDSRDYYGPTHLQMASLGTDSLELGAISSGVKHPVNEQESTSECILPDQSKIVSREEREKLGKFIRGL</sequence>
<dbReference type="EMBL" id="JASJQH010000258">
    <property type="protein sequence ID" value="KAK9765522.1"/>
    <property type="molecule type" value="Genomic_DNA"/>
</dbReference>
<organism evidence="6 7">
    <name type="scientific">Basidiobolus ranarum</name>
    <dbReference type="NCBI Taxonomy" id="34480"/>
    <lineage>
        <taxon>Eukaryota</taxon>
        <taxon>Fungi</taxon>
        <taxon>Fungi incertae sedis</taxon>
        <taxon>Zoopagomycota</taxon>
        <taxon>Entomophthoromycotina</taxon>
        <taxon>Basidiobolomycetes</taxon>
        <taxon>Basidiobolales</taxon>
        <taxon>Basidiobolaceae</taxon>
        <taxon>Basidiobolus</taxon>
    </lineage>
</organism>
<name>A0ABR2WVH3_9FUNG</name>
<dbReference type="Gene3D" id="1.20.1070.10">
    <property type="entry name" value="Rhodopsin 7-helix transmembrane proteins"/>
    <property type="match status" value="1"/>
</dbReference>
<feature type="transmembrane region" description="Helical" evidence="5">
    <location>
        <begin position="241"/>
        <end position="266"/>
    </location>
</feature>